<dbReference type="Pfam" id="PF00012">
    <property type="entry name" value="HSP70"/>
    <property type="match status" value="2"/>
</dbReference>
<sequence>MSSTAPAVLGINFGSSFGSIAVIGKEGHADCIANEDGERQIACAISYNGEQVYIGNGAKPQLVKNSQNTITGFRNLLGKKFSQIGSSAPETLTASAPVISTEDDIPGYKVDILVPPPSATPVGKKSARNTPAPSGTATPANAEPTPQELVLSVPEVTTLYLKTLLQSATDFLGTSPKDGCVIAAPSSFTSVQREALAEAAKAAGINVLQIIDESAAVLVGYRAGLPAERLERGFAPNGQDEEKADKVVVVVDVGDTGVEVEMVAVRQGQYVHLGGGRDETVGGRELNKVLISHFAKEFTKKTKVALPLPISPAGANVNQADLRAQTKLLLAIEHTKRSLSASTGAATCAVESLKDGMDLSASINRLRFDGLAGGVYRKIAEKIRSVVEGCGKNLVQVDEVLLAGSSSLLPGLASGISLIFPEETAITSVLDPSQAIAIGCALQALHLAQLSTSSTGAISQDDLFAALTSEIPSTSQPIGFVLPGSDEFHVVVPADTPLPARRVVALPVSAGVNQVGVEVWEGAESIKIDTIAPPPRDEDDSDSEEEEPEEVASVVRSPKTFLAAVKVGVKASKDAKVLVEVIVHDGSLEVNAWEEGADSDKLGKPLTHGDNVRPLIFPLNKSAATSLEALAITTESGVLASVSLDGEDVYWRHQLASVETIQSYHVADSNIILRTTTRTQTIIRSFSASSGLVRWETSVPNCFENEPVGDISVGKQLILAQAGRLVGLTLDSGDIVWERTVSDDDNRSAPNTLIPGYLLIQPSSVVPKLTAYPLSDLESNSQPSRTFSLPASIALSSLVNALPHVLLYVHEGGLYYLDLVSGAEGRVKMDECLVELKHVPGAAVMAKSNKDEWYMISLTATKGGFKGVPIASLTTSSEKTSALTTYETGEIIHITPLDSESTLQVKIFSSPSDLSKNKHFRIVYDEQLYGAITSVTKSSKNELAITTETGSIHFFDSAGLATGLREEGLSGGDVSVLDLVEEKVGVISVLSRIEEEGWTERVARHLHESLKYLPSYLLKIPVALLPSSSSSASSSALSLLAQDPFNFRKLILVGSPYGKVFALDSIDGSIVWGKRLSTEWAVGWAVLKVWASGAGKVGVVFRGISDGSVSTYAIELNGLDGSLVGNGPKELFKGFSQGILLDSISDSQDADIEGTKPVIVFDNEFKAHTFPPTGSVSHESIHLTKVTSNGSLQGLEVADSSAALEAWRLSVGKDEQIEHVVSAGADSLGGRSLVASYGKVTANKKLLYKYLNPHLLAVVSTQPSKSQATIYLVDSVRGVILERLAHDNVDTSKEIQIILNENWLVYSFKQSVSETYNTPGYRIVSVELYERNLARGGKLGSSELSSYSADHDFDLISRTYHLPVGVKALSFSRTKFGITARDVLVYTEKNQIMAISQRFLDARRPTENEKKEEGLVPYFPVIPLDDSKALSKDSDILGVDRILAIPTLLESTSQILAVGTLDLALTKVQPSGGFDLLPDSFNKLQLVLTILGLSVGIFVAKPTVARKKLKAQWY</sequence>
<feature type="compositionally biased region" description="Polar residues" evidence="13">
    <location>
        <begin position="128"/>
        <end position="139"/>
    </location>
</feature>
<dbReference type="InterPro" id="IPR043129">
    <property type="entry name" value="ATPase_NBD"/>
</dbReference>
<evidence type="ECO:0000256" key="5">
    <source>
        <dbReference type="ARBA" id="ARBA00022692"/>
    </source>
</evidence>
<feature type="compositionally biased region" description="Acidic residues" evidence="13">
    <location>
        <begin position="537"/>
        <end position="550"/>
    </location>
</feature>
<feature type="domain" description="EMC1 first beta-propeller" evidence="15">
    <location>
        <begin position="612"/>
        <end position="747"/>
    </location>
</feature>
<dbReference type="SUPFAM" id="SSF53067">
    <property type="entry name" value="Actin-like ATPase domain"/>
    <property type="match status" value="2"/>
</dbReference>
<dbReference type="GO" id="GO:0072546">
    <property type="term" value="C:EMC complex"/>
    <property type="evidence" value="ECO:0007669"/>
    <property type="project" value="InterPro"/>
</dbReference>
<dbReference type="PANTHER" id="PTHR21573:SF0">
    <property type="entry name" value="ER MEMBRANE PROTEIN COMPLEX SUBUNIT 1"/>
    <property type="match status" value="1"/>
</dbReference>
<evidence type="ECO:0000256" key="6">
    <source>
        <dbReference type="ARBA" id="ARBA00022729"/>
    </source>
</evidence>
<dbReference type="Gene3D" id="3.30.420.40">
    <property type="match status" value="2"/>
</dbReference>
<dbReference type="EMBL" id="LN483273">
    <property type="protein sequence ID" value="CDZ97976.1"/>
    <property type="molecule type" value="Genomic_DNA"/>
</dbReference>
<keyword evidence="12" id="KW-0325">Glycoprotein</keyword>
<feature type="region of interest" description="Disordered" evidence="13">
    <location>
        <begin position="528"/>
        <end position="554"/>
    </location>
</feature>
<dbReference type="Gene3D" id="3.90.640.10">
    <property type="entry name" value="Actin, Chain A, domain 4"/>
    <property type="match status" value="1"/>
</dbReference>
<evidence type="ECO:0000259" key="15">
    <source>
        <dbReference type="Pfam" id="PF25293"/>
    </source>
</evidence>
<keyword evidence="8" id="KW-0256">Endoplasmic reticulum</keyword>
<dbReference type="GO" id="GO:0005524">
    <property type="term" value="F:ATP binding"/>
    <property type="evidence" value="ECO:0007669"/>
    <property type="project" value="UniProtKB-KW"/>
</dbReference>
<dbReference type="Pfam" id="PF07774">
    <property type="entry name" value="EMC1_C"/>
    <property type="match status" value="1"/>
</dbReference>
<evidence type="ECO:0000259" key="14">
    <source>
        <dbReference type="Pfam" id="PF07774"/>
    </source>
</evidence>
<keyword evidence="11" id="KW-0472">Membrane</keyword>
<evidence type="ECO:0000256" key="8">
    <source>
        <dbReference type="ARBA" id="ARBA00022824"/>
    </source>
</evidence>
<keyword evidence="9" id="KW-0067">ATP-binding</keyword>
<dbReference type="InterPro" id="IPR026895">
    <property type="entry name" value="EMC1"/>
</dbReference>
<dbReference type="GO" id="GO:0140662">
    <property type="term" value="F:ATP-dependent protein folding chaperone"/>
    <property type="evidence" value="ECO:0007669"/>
    <property type="project" value="InterPro"/>
</dbReference>
<keyword evidence="5" id="KW-0812">Transmembrane</keyword>
<evidence type="ECO:0000256" key="1">
    <source>
        <dbReference type="ARBA" id="ARBA00004115"/>
    </source>
</evidence>
<dbReference type="InterPro" id="IPR015943">
    <property type="entry name" value="WD40/YVTN_repeat-like_dom_sf"/>
</dbReference>
<evidence type="ECO:0000256" key="9">
    <source>
        <dbReference type="ARBA" id="ARBA00022840"/>
    </source>
</evidence>
<comment type="subunit">
    <text evidence="3">Component of the ER membrane protein complex (EMC).</text>
</comment>
<dbReference type="GO" id="GO:0034975">
    <property type="term" value="P:protein folding in endoplasmic reticulum"/>
    <property type="evidence" value="ECO:0007669"/>
    <property type="project" value="TreeGrafter"/>
</dbReference>
<dbReference type="SUPFAM" id="SSF50998">
    <property type="entry name" value="Quinoprotein alcohol dehydrogenase-like"/>
    <property type="match status" value="1"/>
</dbReference>
<dbReference type="InterPro" id="IPR013126">
    <property type="entry name" value="Hsp_70_fam"/>
</dbReference>
<keyword evidence="10" id="KW-1133">Transmembrane helix</keyword>
<keyword evidence="6" id="KW-0732">Signal</keyword>
<dbReference type="Gene3D" id="2.130.10.10">
    <property type="entry name" value="YVTN repeat-like/Quinoprotein amine dehydrogenase"/>
    <property type="match status" value="1"/>
</dbReference>
<dbReference type="Gene3D" id="3.30.30.30">
    <property type="match status" value="1"/>
</dbReference>
<dbReference type="InterPro" id="IPR058545">
    <property type="entry name" value="Beta-prop_EMC1_1st"/>
</dbReference>
<evidence type="ECO:0000256" key="10">
    <source>
        <dbReference type="ARBA" id="ARBA00022989"/>
    </source>
</evidence>
<organism evidence="16">
    <name type="scientific">Phaffia rhodozyma</name>
    <name type="common">Yeast</name>
    <name type="synonym">Xanthophyllomyces dendrorhous</name>
    <dbReference type="NCBI Taxonomy" id="264483"/>
    <lineage>
        <taxon>Eukaryota</taxon>
        <taxon>Fungi</taxon>
        <taxon>Dikarya</taxon>
        <taxon>Basidiomycota</taxon>
        <taxon>Agaricomycotina</taxon>
        <taxon>Tremellomycetes</taxon>
        <taxon>Cystofilobasidiales</taxon>
        <taxon>Mrakiaceae</taxon>
        <taxon>Phaffia</taxon>
    </lineage>
</organism>
<evidence type="ECO:0000256" key="2">
    <source>
        <dbReference type="ARBA" id="ARBA00007904"/>
    </source>
</evidence>
<evidence type="ECO:0000256" key="3">
    <source>
        <dbReference type="ARBA" id="ARBA00011276"/>
    </source>
</evidence>
<dbReference type="PANTHER" id="PTHR21573">
    <property type="entry name" value="ER MEMBRANE PROTEIN COMPLEX SUBUNIT 1"/>
    <property type="match status" value="1"/>
</dbReference>
<name>A0A0F7SGE8_PHARH</name>
<comment type="subcellular location">
    <subcellularLocation>
        <location evidence="1">Endoplasmic reticulum membrane</location>
        <topology evidence="1">Single-pass type I membrane protein</topology>
    </subcellularLocation>
</comment>
<dbReference type="InterPro" id="IPR011047">
    <property type="entry name" value="Quinoprotein_ADH-like_sf"/>
</dbReference>
<evidence type="ECO:0000256" key="4">
    <source>
        <dbReference type="ARBA" id="ARBA00020824"/>
    </source>
</evidence>
<evidence type="ECO:0000256" key="12">
    <source>
        <dbReference type="ARBA" id="ARBA00023180"/>
    </source>
</evidence>
<keyword evidence="7" id="KW-0547">Nucleotide-binding</keyword>
<dbReference type="FunFam" id="3.90.640.10:FF:000021">
    <property type="entry name" value="Heat shock protein 14"/>
    <property type="match status" value="1"/>
</dbReference>
<accession>A0A0F7SGE8</accession>
<evidence type="ECO:0000313" key="16">
    <source>
        <dbReference type="EMBL" id="CDZ97976.1"/>
    </source>
</evidence>
<evidence type="ECO:0000256" key="13">
    <source>
        <dbReference type="SAM" id="MobiDB-lite"/>
    </source>
</evidence>
<dbReference type="InterPro" id="IPR011678">
    <property type="entry name" value="EMC1_C"/>
</dbReference>
<evidence type="ECO:0000256" key="11">
    <source>
        <dbReference type="ARBA" id="ARBA00023136"/>
    </source>
</evidence>
<feature type="domain" description="ER membrane protein complex subunit 1 C-terminal" evidence="14">
    <location>
        <begin position="1301"/>
        <end position="1513"/>
    </location>
</feature>
<proteinExistence type="inferred from homology"/>
<reference evidence="16" key="1">
    <citation type="submission" date="2014-08" db="EMBL/GenBank/DDBJ databases">
        <authorList>
            <person name="Sharma Rahul"/>
            <person name="Thines Marco"/>
        </authorList>
    </citation>
    <scope>NUCLEOTIDE SEQUENCE</scope>
</reference>
<dbReference type="Pfam" id="PF25293">
    <property type="entry name" value="Beta-prop_EMC1_N"/>
    <property type="match status" value="1"/>
</dbReference>
<evidence type="ECO:0000256" key="7">
    <source>
        <dbReference type="ARBA" id="ARBA00022741"/>
    </source>
</evidence>
<feature type="region of interest" description="Disordered" evidence="13">
    <location>
        <begin position="119"/>
        <end position="147"/>
    </location>
</feature>
<protein>
    <recommendedName>
        <fullName evidence="4">ER membrane protein complex subunit 1</fullName>
    </recommendedName>
</protein>
<comment type="similarity">
    <text evidence="2">Belongs to the EMC1 family.</text>
</comment>